<feature type="domain" description="DUF8185" evidence="2">
    <location>
        <begin position="130"/>
        <end position="231"/>
    </location>
</feature>
<protein>
    <submittedName>
        <fullName evidence="3">Uncharacterized protein</fullName>
    </submittedName>
</protein>
<sequence length="236" mass="24867">MGSSFTLADTPTLDDLQVFLARAARIEEGSVRLIAGSGVLAVYAAVFYPIGLLDESPTVLGLRTVALGDPGDGQAEFDVVVPIRSLLQRLENAQAARAAASAAPGPDADGPITISLPMEVNTVTWSAISPPRGGWRAIAGTTTTVLDRAARAGIDEVAGAVPETAGEQIVRRVRSEVWSRGIDGLEHVPAGAAFAAFGLGFLGDDEVRIFETGPWTRLTTRRGHVLVKRKAWTLSR</sequence>
<accession>A0ABW0NQN5</accession>
<feature type="domain" description="DUF8010" evidence="1">
    <location>
        <begin position="4"/>
        <end position="104"/>
    </location>
</feature>
<comment type="caution">
    <text evidence="3">The sequence shown here is derived from an EMBL/GenBank/DDBJ whole genome shotgun (WGS) entry which is preliminary data.</text>
</comment>
<organism evidence="3 4">
    <name type="scientific">Lysinimonas soli</name>
    <dbReference type="NCBI Taxonomy" id="1074233"/>
    <lineage>
        <taxon>Bacteria</taxon>
        <taxon>Bacillati</taxon>
        <taxon>Actinomycetota</taxon>
        <taxon>Actinomycetes</taxon>
        <taxon>Micrococcales</taxon>
        <taxon>Microbacteriaceae</taxon>
        <taxon>Lysinimonas</taxon>
    </lineage>
</organism>
<evidence type="ECO:0000313" key="4">
    <source>
        <dbReference type="Proteomes" id="UP001596039"/>
    </source>
</evidence>
<name>A0ABW0NQN5_9MICO</name>
<evidence type="ECO:0000259" key="2">
    <source>
        <dbReference type="Pfam" id="PF26572"/>
    </source>
</evidence>
<keyword evidence="4" id="KW-1185">Reference proteome</keyword>
<dbReference type="EMBL" id="JBHSMG010000001">
    <property type="protein sequence ID" value="MFC5501988.1"/>
    <property type="molecule type" value="Genomic_DNA"/>
</dbReference>
<reference evidence="4" key="1">
    <citation type="journal article" date="2019" name="Int. J. Syst. Evol. Microbiol.">
        <title>The Global Catalogue of Microorganisms (GCM) 10K type strain sequencing project: providing services to taxonomists for standard genome sequencing and annotation.</title>
        <authorList>
            <consortium name="The Broad Institute Genomics Platform"/>
            <consortium name="The Broad Institute Genome Sequencing Center for Infectious Disease"/>
            <person name="Wu L."/>
            <person name="Ma J."/>
        </authorList>
    </citation>
    <scope>NUCLEOTIDE SEQUENCE [LARGE SCALE GENOMIC DNA]</scope>
    <source>
        <strain evidence="4">CGMCC 4.6997</strain>
    </source>
</reference>
<evidence type="ECO:0000313" key="3">
    <source>
        <dbReference type="EMBL" id="MFC5501988.1"/>
    </source>
</evidence>
<proteinExistence type="predicted"/>
<dbReference type="Pfam" id="PF26035">
    <property type="entry name" value="DUF8010"/>
    <property type="match status" value="1"/>
</dbReference>
<dbReference type="RefSeq" id="WP_386739648.1">
    <property type="nucleotide sequence ID" value="NZ_JBHSMG010000001.1"/>
</dbReference>
<dbReference type="Pfam" id="PF26572">
    <property type="entry name" value="DUF8185"/>
    <property type="match status" value="1"/>
</dbReference>
<gene>
    <name evidence="3" type="ORF">ACFPJ4_07010</name>
</gene>
<dbReference type="InterPro" id="IPR058323">
    <property type="entry name" value="DUF8010"/>
</dbReference>
<dbReference type="InterPro" id="IPR058498">
    <property type="entry name" value="DUF8185"/>
</dbReference>
<dbReference type="Proteomes" id="UP001596039">
    <property type="component" value="Unassembled WGS sequence"/>
</dbReference>
<evidence type="ECO:0000259" key="1">
    <source>
        <dbReference type="Pfam" id="PF26035"/>
    </source>
</evidence>